<keyword evidence="3" id="KW-0732">Signal</keyword>
<dbReference type="AlphaFoldDB" id="A0AAV9X2P2"/>
<protein>
    <recommendedName>
        <fullName evidence="6">Mid2 domain-containing protein</fullName>
    </recommendedName>
</protein>
<sequence>MVRLSFQRSVAPVLLFLAAVQAIPALHPRQDPASTTSSDISSTSTDPSTSTTDTAGPIQTGTGTSSVESSTATDASSTATDASTTQPPTTDSTSVTSTGTQSSTGTIPSPWISVNETDGSIATITPVVTTESDGVTSTLNLPNPTESAAPNTGDDEPASFLPTCDSSKYQGGGKYAPFCLPNNETHMWLKQTYYVTWDPTYWGDSNLNNTVEIVANYLNSSTGDQDGLVAFDSGVTLNSVGFITFYVDPARYTDGSIIHWTMKRVGSLQNTEKSFRSGPFVMISNKPVTYNQPSPAHVSTVGLAVGLPLAICVVALALVFLHFSKKNQRSLGGISIPSMRRKRGESGYVSRRSRASRGPRPPGYKDDLDAKAAAWEMGNMRSPDAARPTGPYQDEPTSPPGIRARSGESLPGNPFSDRYDGR</sequence>
<keyword evidence="2" id="KW-1133">Transmembrane helix</keyword>
<feature type="chain" id="PRO_5043709924" description="Mid2 domain-containing protein" evidence="3">
    <location>
        <begin position="23"/>
        <end position="422"/>
    </location>
</feature>
<name>A0AAV9X2P2_9PEZI</name>
<accession>A0AAV9X2P2</accession>
<dbReference type="Proteomes" id="UP001365542">
    <property type="component" value="Unassembled WGS sequence"/>
</dbReference>
<feature type="transmembrane region" description="Helical" evidence="2">
    <location>
        <begin position="301"/>
        <end position="321"/>
    </location>
</feature>
<keyword evidence="5" id="KW-1185">Reference proteome</keyword>
<comment type="caution">
    <text evidence="4">The sequence shown here is derived from an EMBL/GenBank/DDBJ whole genome shotgun (WGS) entry which is preliminary data.</text>
</comment>
<gene>
    <name evidence="4" type="ORF">TWF694_002250</name>
</gene>
<feature type="compositionally biased region" description="Low complexity" evidence="1">
    <location>
        <begin position="34"/>
        <end position="106"/>
    </location>
</feature>
<evidence type="ECO:0008006" key="6">
    <source>
        <dbReference type="Google" id="ProtNLM"/>
    </source>
</evidence>
<evidence type="ECO:0000256" key="2">
    <source>
        <dbReference type="SAM" id="Phobius"/>
    </source>
</evidence>
<proteinExistence type="predicted"/>
<evidence type="ECO:0000313" key="4">
    <source>
        <dbReference type="EMBL" id="KAK6533297.1"/>
    </source>
</evidence>
<organism evidence="4 5">
    <name type="scientific">Orbilia ellipsospora</name>
    <dbReference type="NCBI Taxonomy" id="2528407"/>
    <lineage>
        <taxon>Eukaryota</taxon>
        <taxon>Fungi</taxon>
        <taxon>Dikarya</taxon>
        <taxon>Ascomycota</taxon>
        <taxon>Pezizomycotina</taxon>
        <taxon>Orbiliomycetes</taxon>
        <taxon>Orbiliales</taxon>
        <taxon>Orbiliaceae</taxon>
        <taxon>Orbilia</taxon>
    </lineage>
</organism>
<feature type="region of interest" description="Disordered" evidence="1">
    <location>
        <begin position="128"/>
        <end position="159"/>
    </location>
</feature>
<feature type="compositionally biased region" description="Polar residues" evidence="1">
    <location>
        <begin position="128"/>
        <end position="150"/>
    </location>
</feature>
<reference evidence="4 5" key="1">
    <citation type="submission" date="2019-10" db="EMBL/GenBank/DDBJ databases">
        <authorList>
            <person name="Palmer J.M."/>
        </authorList>
    </citation>
    <scope>NUCLEOTIDE SEQUENCE [LARGE SCALE GENOMIC DNA]</scope>
    <source>
        <strain evidence="4 5">TWF694</strain>
    </source>
</reference>
<dbReference type="InterPro" id="IPR028000">
    <property type="entry name" value="Pma1"/>
</dbReference>
<evidence type="ECO:0000256" key="1">
    <source>
        <dbReference type="SAM" id="MobiDB-lite"/>
    </source>
</evidence>
<evidence type="ECO:0000313" key="5">
    <source>
        <dbReference type="Proteomes" id="UP001365542"/>
    </source>
</evidence>
<evidence type="ECO:0000256" key="3">
    <source>
        <dbReference type="SAM" id="SignalP"/>
    </source>
</evidence>
<keyword evidence="2" id="KW-0472">Membrane</keyword>
<dbReference type="Pfam" id="PF14610">
    <property type="entry name" value="Psg1"/>
    <property type="match status" value="1"/>
</dbReference>
<feature type="region of interest" description="Disordered" evidence="1">
    <location>
        <begin position="332"/>
        <end position="422"/>
    </location>
</feature>
<dbReference type="EMBL" id="JAVHJO010000011">
    <property type="protein sequence ID" value="KAK6533297.1"/>
    <property type="molecule type" value="Genomic_DNA"/>
</dbReference>
<feature type="region of interest" description="Disordered" evidence="1">
    <location>
        <begin position="28"/>
        <end position="115"/>
    </location>
</feature>
<keyword evidence="2" id="KW-0812">Transmembrane</keyword>
<feature type="signal peptide" evidence="3">
    <location>
        <begin position="1"/>
        <end position="22"/>
    </location>
</feature>